<proteinExistence type="inferred from homology"/>
<dbReference type="InterPro" id="IPR006667">
    <property type="entry name" value="SLC41_membr_dom"/>
</dbReference>
<dbReference type="AlphaFoldDB" id="E0SNG8"/>
<evidence type="ECO:0000256" key="1">
    <source>
        <dbReference type="ARBA" id="ARBA00004141"/>
    </source>
</evidence>
<keyword evidence="9" id="KW-1003">Cell membrane</keyword>
<feature type="transmembrane region" description="Helical" evidence="9">
    <location>
        <begin position="378"/>
        <end position="400"/>
    </location>
</feature>
<dbReference type="GO" id="GO:0015095">
    <property type="term" value="F:magnesium ion transmembrane transporter activity"/>
    <property type="evidence" value="ECO:0007669"/>
    <property type="project" value="InterPro"/>
</dbReference>
<gene>
    <name evidence="11" type="ordered locus">Igag_0949</name>
</gene>
<dbReference type="SUPFAM" id="SSF161093">
    <property type="entry name" value="MgtE membrane domain-like"/>
    <property type="match status" value="1"/>
</dbReference>
<feature type="transmembrane region" description="Helical" evidence="9">
    <location>
        <begin position="301"/>
        <end position="321"/>
    </location>
</feature>
<dbReference type="SUPFAM" id="SSF54631">
    <property type="entry name" value="CBS-domain pair"/>
    <property type="match status" value="1"/>
</dbReference>
<dbReference type="PANTHER" id="PTHR43773">
    <property type="entry name" value="MAGNESIUM TRANSPORTER MGTE"/>
    <property type="match status" value="1"/>
</dbReference>
<dbReference type="Gene3D" id="3.10.580.10">
    <property type="entry name" value="CBS-domain"/>
    <property type="match status" value="1"/>
</dbReference>
<keyword evidence="3 9" id="KW-0813">Transport</keyword>
<feature type="domain" description="CBS" evidence="10">
    <location>
        <begin position="212"/>
        <end position="270"/>
    </location>
</feature>
<evidence type="ECO:0000313" key="12">
    <source>
        <dbReference type="Proteomes" id="UP000001304"/>
    </source>
</evidence>
<evidence type="ECO:0000256" key="2">
    <source>
        <dbReference type="ARBA" id="ARBA00009749"/>
    </source>
</evidence>
<comment type="subunit">
    <text evidence="9">Homodimer.</text>
</comment>
<evidence type="ECO:0000313" key="11">
    <source>
        <dbReference type="EMBL" id="ADM27764.1"/>
    </source>
</evidence>
<evidence type="ECO:0000256" key="6">
    <source>
        <dbReference type="ARBA" id="ARBA00022989"/>
    </source>
</evidence>
<protein>
    <recommendedName>
        <fullName evidence="9">Magnesium transporter MgtE</fullName>
    </recommendedName>
</protein>
<dbReference type="InterPro" id="IPR006668">
    <property type="entry name" value="Mg_transptr_MgtE_intracell_dom"/>
</dbReference>
<name>E0SNG8_IGNAA</name>
<dbReference type="Pfam" id="PF03448">
    <property type="entry name" value="MgtE_N"/>
    <property type="match status" value="1"/>
</dbReference>
<feature type="domain" description="CBS" evidence="10">
    <location>
        <begin position="146"/>
        <end position="210"/>
    </location>
</feature>
<feature type="transmembrane region" description="Helical" evidence="9">
    <location>
        <begin position="446"/>
        <end position="468"/>
    </location>
</feature>
<dbReference type="InterPro" id="IPR006669">
    <property type="entry name" value="MgtE_transporter"/>
</dbReference>
<evidence type="ECO:0000256" key="4">
    <source>
        <dbReference type="ARBA" id="ARBA00022692"/>
    </source>
</evidence>
<evidence type="ECO:0000256" key="7">
    <source>
        <dbReference type="ARBA" id="ARBA00023136"/>
    </source>
</evidence>
<dbReference type="InterPro" id="IPR038076">
    <property type="entry name" value="MgtE_N_sf"/>
</dbReference>
<keyword evidence="6 9" id="KW-1133">Transmembrane helix</keyword>
<evidence type="ECO:0000256" key="3">
    <source>
        <dbReference type="ARBA" id="ARBA00022448"/>
    </source>
</evidence>
<dbReference type="EMBL" id="CP002098">
    <property type="protein sequence ID" value="ADM27764.1"/>
    <property type="molecule type" value="Genomic_DNA"/>
</dbReference>
<keyword evidence="4 9" id="KW-0812">Transmembrane</keyword>
<dbReference type="PROSITE" id="PS51371">
    <property type="entry name" value="CBS"/>
    <property type="match status" value="2"/>
</dbReference>
<keyword evidence="8" id="KW-0129">CBS domain</keyword>
<keyword evidence="7 9" id="KW-0472">Membrane</keyword>
<comment type="function">
    <text evidence="9">Acts as a magnesium transporter.</text>
</comment>
<dbReference type="InterPro" id="IPR036739">
    <property type="entry name" value="SLC41_membr_dom_sf"/>
</dbReference>
<dbReference type="GO" id="GO:0005886">
    <property type="term" value="C:plasma membrane"/>
    <property type="evidence" value="ECO:0007669"/>
    <property type="project" value="UniProtKB-SubCell"/>
</dbReference>
<evidence type="ECO:0000256" key="8">
    <source>
        <dbReference type="PROSITE-ProRule" id="PRU00703"/>
    </source>
</evidence>
<dbReference type="SMART" id="SM00116">
    <property type="entry name" value="CBS"/>
    <property type="match status" value="2"/>
</dbReference>
<dbReference type="KEGG" id="iag:Igag_0949"/>
<comment type="caution">
    <text evidence="9">Lacks conserved residue(s) required for the propagation of feature annotation.</text>
</comment>
<dbReference type="InterPro" id="IPR000644">
    <property type="entry name" value="CBS_dom"/>
</dbReference>
<dbReference type="Gene3D" id="1.25.60.10">
    <property type="entry name" value="MgtE N-terminal domain-like"/>
    <property type="match status" value="1"/>
</dbReference>
<evidence type="ECO:0000256" key="9">
    <source>
        <dbReference type="RuleBase" id="RU362011"/>
    </source>
</evidence>
<feature type="transmembrane region" description="Helical" evidence="9">
    <location>
        <begin position="406"/>
        <end position="434"/>
    </location>
</feature>
<evidence type="ECO:0000256" key="5">
    <source>
        <dbReference type="ARBA" id="ARBA00022842"/>
    </source>
</evidence>
<evidence type="ECO:0000259" key="10">
    <source>
        <dbReference type="PROSITE" id="PS51371"/>
    </source>
</evidence>
<keyword evidence="9" id="KW-0479">Metal-binding</keyword>
<dbReference type="NCBIfam" id="TIGR00400">
    <property type="entry name" value="mgtE"/>
    <property type="match status" value="1"/>
</dbReference>
<keyword evidence="5 9" id="KW-0460">Magnesium</keyword>
<dbReference type="BioCyc" id="IAGG583356:GHAH-932-MONOMER"/>
<dbReference type="HOGENOM" id="CLU_037408_1_1_2"/>
<sequence>MNNRSGGSFGVSIDYLVDEISRLLDENAHERVISILRSLDSGTLIDLILRLDSDYRAELLVIIPIDMFLTIANKLPDEVFFQFVTIRGVDELAKAIVNLPFDEATDIVGRLPYRQRIHVLRLLPRDVASEIERLLRYSPESVGGIMTTQIPIFPMDMTVGEARKIYVDKDTKKLYDKHYYVYVVDNDGKLYGWIDVRSFLTKPANLRLRECAQKPPAVVRATADRETAARIAIQYDLMEIPVVDNGDKLVGIVTLDDILDVVVNEFSEDLLKYGGILEVIRGSYIASSPLRLAIKRFPMIAYLYLMNTITGSITAAFTSVIERVAILAAFLPMLADNSGNIGSQASSLSLRALVLGEIKPSIRDLAKVLTKEFTVTSLMLLFLAPISFGIGFFVSMIGGLESFKALSIASIVTLSLAVSCYISDLIGFLLPLLLAKMKIDPATASAPLITTIGDIATVSTYFVLATLLTQSLGL</sequence>
<dbReference type="Proteomes" id="UP000001304">
    <property type="component" value="Chromosome"/>
</dbReference>
<reference evidence="11 12" key="1">
    <citation type="journal article" date="2010" name="Stand. Genomic Sci.">
        <title>Complete genome sequence of Ignisphaera aggregans type strain (AQ1.S1).</title>
        <authorList>
            <person name="Goker M."/>
            <person name="Held B."/>
            <person name="Lapidus A."/>
            <person name="Nolan M."/>
            <person name="Spring S."/>
            <person name="Yasawong M."/>
            <person name="Lucas S."/>
            <person name="Glavina Del Rio T."/>
            <person name="Tice H."/>
            <person name="Cheng J.F."/>
            <person name="Goodwin L."/>
            <person name="Tapia R."/>
            <person name="Pitluck S."/>
            <person name="Liolios K."/>
            <person name="Ivanova N."/>
            <person name="Mavromatis K."/>
            <person name="Mikhailova N."/>
            <person name="Pati A."/>
            <person name="Chen A."/>
            <person name="Palaniappan K."/>
            <person name="Brambilla E."/>
            <person name="Land M."/>
            <person name="Hauser L."/>
            <person name="Chang Y.J."/>
            <person name="Jeffries C.D."/>
            <person name="Brettin T."/>
            <person name="Detter J.C."/>
            <person name="Han C."/>
            <person name="Rohde M."/>
            <person name="Sikorski J."/>
            <person name="Woyke T."/>
            <person name="Bristow J."/>
            <person name="Eisen J.A."/>
            <person name="Markowitz V."/>
            <person name="Hugenholtz P."/>
            <person name="Kyrpides N.C."/>
            <person name="Klenk H.P."/>
        </authorList>
    </citation>
    <scope>NUCLEOTIDE SEQUENCE [LARGE SCALE GENOMIC DNA]</scope>
    <source>
        <strain evidence="12">DSM 17230 / JCM 13409 / AQ1.S1</strain>
    </source>
</reference>
<organism evidence="11 12">
    <name type="scientific">Ignisphaera aggregans (strain DSM 17230 / JCM 13409 / AQ1.S1)</name>
    <dbReference type="NCBI Taxonomy" id="583356"/>
    <lineage>
        <taxon>Archaea</taxon>
        <taxon>Thermoproteota</taxon>
        <taxon>Thermoprotei</taxon>
        <taxon>Desulfurococcales</taxon>
        <taxon>Desulfurococcaceae</taxon>
        <taxon>Ignisphaera</taxon>
    </lineage>
</organism>
<dbReference type="SMART" id="SM00924">
    <property type="entry name" value="MgtE_N"/>
    <property type="match status" value="1"/>
</dbReference>
<accession>E0SNG8</accession>
<comment type="subcellular location">
    <subcellularLocation>
        <location evidence="9">Cell membrane</location>
        <topology evidence="9">Multi-pass membrane protein</topology>
    </subcellularLocation>
    <subcellularLocation>
        <location evidence="1">Membrane</location>
        <topology evidence="1">Multi-pass membrane protein</topology>
    </subcellularLocation>
</comment>
<keyword evidence="12" id="KW-1185">Reference proteome</keyword>
<comment type="similarity">
    <text evidence="2 9">Belongs to the SLC41A transporter family.</text>
</comment>
<dbReference type="InterPro" id="IPR046342">
    <property type="entry name" value="CBS_dom_sf"/>
</dbReference>
<dbReference type="GO" id="GO:0046872">
    <property type="term" value="F:metal ion binding"/>
    <property type="evidence" value="ECO:0007669"/>
    <property type="project" value="UniProtKB-KW"/>
</dbReference>
<dbReference type="CDD" id="cd04606">
    <property type="entry name" value="CBS_pair_Mg_transporter"/>
    <property type="match status" value="1"/>
</dbReference>
<dbReference type="Pfam" id="PF01769">
    <property type="entry name" value="MgtE"/>
    <property type="match status" value="1"/>
</dbReference>
<dbReference type="Gene3D" id="1.10.357.20">
    <property type="entry name" value="SLC41 divalent cation transporters, integral membrane domain"/>
    <property type="match status" value="1"/>
</dbReference>
<dbReference type="Pfam" id="PF00571">
    <property type="entry name" value="CBS"/>
    <property type="match status" value="2"/>
</dbReference>
<dbReference type="SUPFAM" id="SSF158791">
    <property type="entry name" value="MgtE N-terminal domain-like"/>
    <property type="match status" value="1"/>
</dbReference>
<dbReference type="PANTHER" id="PTHR43773:SF1">
    <property type="entry name" value="MAGNESIUM TRANSPORTER MGTE"/>
    <property type="match status" value="1"/>
</dbReference>